<name>S7RFB5_GLOTA</name>
<dbReference type="GO" id="GO:0005524">
    <property type="term" value="F:ATP binding"/>
    <property type="evidence" value="ECO:0007669"/>
    <property type="project" value="UniProtKB-KW"/>
</dbReference>
<dbReference type="Proteomes" id="UP000030669">
    <property type="component" value="Unassembled WGS sequence"/>
</dbReference>
<dbReference type="InterPro" id="IPR003593">
    <property type="entry name" value="AAA+_ATPase"/>
</dbReference>
<dbReference type="FunFam" id="1.10.8.60:FF:000030">
    <property type="entry name" value="replication factor C subunit 3"/>
    <property type="match status" value="1"/>
</dbReference>
<dbReference type="InterPro" id="IPR047854">
    <property type="entry name" value="RFC_lid"/>
</dbReference>
<dbReference type="PANTHER" id="PTHR11669">
    <property type="entry name" value="REPLICATION FACTOR C / DNA POLYMERASE III GAMMA-TAU SUBUNIT"/>
    <property type="match status" value="1"/>
</dbReference>
<accession>S7RFB5</accession>
<keyword evidence="3" id="KW-0067">ATP-binding</keyword>
<keyword evidence="1" id="KW-0235">DNA replication</keyword>
<dbReference type="GO" id="GO:0031391">
    <property type="term" value="C:Elg1 RFC-like complex"/>
    <property type="evidence" value="ECO:0007669"/>
    <property type="project" value="TreeGrafter"/>
</dbReference>
<reference evidence="5 6" key="1">
    <citation type="journal article" date="2012" name="Science">
        <title>The Paleozoic origin of enzymatic lignin decomposition reconstructed from 31 fungal genomes.</title>
        <authorList>
            <person name="Floudas D."/>
            <person name="Binder M."/>
            <person name="Riley R."/>
            <person name="Barry K."/>
            <person name="Blanchette R.A."/>
            <person name="Henrissat B."/>
            <person name="Martinez A.T."/>
            <person name="Otillar R."/>
            <person name="Spatafora J.W."/>
            <person name="Yadav J.S."/>
            <person name="Aerts A."/>
            <person name="Benoit I."/>
            <person name="Boyd A."/>
            <person name="Carlson A."/>
            <person name="Copeland A."/>
            <person name="Coutinho P.M."/>
            <person name="de Vries R.P."/>
            <person name="Ferreira P."/>
            <person name="Findley K."/>
            <person name="Foster B."/>
            <person name="Gaskell J."/>
            <person name="Glotzer D."/>
            <person name="Gorecki P."/>
            <person name="Heitman J."/>
            <person name="Hesse C."/>
            <person name="Hori C."/>
            <person name="Igarashi K."/>
            <person name="Jurgens J.A."/>
            <person name="Kallen N."/>
            <person name="Kersten P."/>
            <person name="Kohler A."/>
            <person name="Kuees U."/>
            <person name="Kumar T.K.A."/>
            <person name="Kuo A."/>
            <person name="LaButti K."/>
            <person name="Larrondo L.F."/>
            <person name="Lindquist E."/>
            <person name="Ling A."/>
            <person name="Lombard V."/>
            <person name="Lucas S."/>
            <person name="Lundell T."/>
            <person name="Martin R."/>
            <person name="McLaughlin D.J."/>
            <person name="Morgenstern I."/>
            <person name="Morin E."/>
            <person name="Murat C."/>
            <person name="Nagy L.G."/>
            <person name="Nolan M."/>
            <person name="Ohm R.A."/>
            <person name="Patyshakuliyeva A."/>
            <person name="Rokas A."/>
            <person name="Ruiz-Duenas F.J."/>
            <person name="Sabat G."/>
            <person name="Salamov A."/>
            <person name="Samejima M."/>
            <person name="Schmutz J."/>
            <person name="Slot J.C."/>
            <person name="St John F."/>
            <person name="Stenlid J."/>
            <person name="Sun H."/>
            <person name="Sun S."/>
            <person name="Syed K."/>
            <person name="Tsang A."/>
            <person name="Wiebenga A."/>
            <person name="Young D."/>
            <person name="Pisabarro A."/>
            <person name="Eastwood D.C."/>
            <person name="Martin F."/>
            <person name="Cullen D."/>
            <person name="Grigoriev I.V."/>
            <person name="Hibbett D.S."/>
        </authorList>
    </citation>
    <scope>NUCLEOTIDE SEQUENCE [LARGE SCALE GENOMIC DNA]</scope>
    <source>
        <strain evidence="5 6">ATCC 11539</strain>
    </source>
</reference>
<organism evidence="5 6">
    <name type="scientific">Gloeophyllum trabeum (strain ATCC 11539 / FP-39264 / Madison 617)</name>
    <name type="common">Brown rot fungus</name>
    <dbReference type="NCBI Taxonomy" id="670483"/>
    <lineage>
        <taxon>Eukaryota</taxon>
        <taxon>Fungi</taxon>
        <taxon>Dikarya</taxon>
        <taxon>Basidiomycota</taxon>
        <taxon>Agaricomycotina</taxon>
        <taxon>Agaricomycetes</taxon>
        <taxon>Gloeophyllales</taxon>
        <taxon>Gloeophyllaceae</taxon>
        <taxon>Gloeophyllum</taxon>
    </lineage>
</organism>
<dbReference type="FunFam" id="1.20.272.10:FF:000002">
    <property type="entry name" value="Replication factor C subunit 3"/>
    <property type="match status" value="1"/>
</dbReference>
<dbReference type="GO" id="GO:0003689">
    <property type="term" value="F:DNA clamp loader activity"/>
    <property type="evidence" value="ECO:0007669"/>
    <property type="project" value="TreeGrafter"/>
</dbReference>
<dbReference type="GeneID" id="19302395"/>
<evidence type="ECO:0000313" key="6">
    <source>
        <dbReference type="Proteomes" id="UP000030669"/>
    </source>
</evidence>
<sequence length="377" mass="43222">MSLWVDKYRPRTLDDLHYHHDLTARLKSLAASGDFPHMLFYGPSGAGKKTRIACTLRQLFGPGVEKLRIDQRVFLTPSKRKLDLNVVQSNFHIEITPRLVLHSRTYLPRSSCIYTVNSEVGMYDRVVIQEILKEIAQTQQVDLNAKQRFKVVIINDADTLSRDAQAALRRTMEKYMNNMRIILCANSTSKLIAPIKSRCLLVRVAAPSSEEMHNALEYVAKREKFDLPPEASQQIVEDSNGNLRKAILVLEALKMQSPDLSGPLSIAKPDWETYCHKVADMIIQEQSPQRVMDVRAKLYELLSHCIPATVILKTVAERVVDKVDESIKADIMHWAAIYEVRMRQGNKKIFHLEAWVVKVMSLYKHSFYGIDLDDFEE</sequence>
<dbReference type="GO" id="GO:0006281">
    <property type="term" value="P:DNA repair"/>
    <property type="evidence" value="ECO:0007669"/>
    <property type="project" value="TreeGrafter"/>
</dbReference>
<dbReference type="SUPFAM" id="SSF52540">
    <property type="entry name" value="P-loop containing nucleoside triphosphate hydrolases"/>
    <property type="match status" value="1"/>
</dbReference>
<dbReference type="KEGG" id="gtr:GLOTRDRAFT_131856"/>
<dbReference type="SMART" id="SM00382">
    <property type="entry name" value="AAA"/>
    <property type="match status" value="1"/>
</dbReference>
<dbReference type="Gene3D" id="1.10.8.60">
    <property type="match status" value="1"/>
</dbReference>
<dbReference type="GO" id="GO:0031389">
    <property type="term" value="C:Rad17 RFC-like complex"/>
    <property type="evidence" value="ECO:0007669"/>
    <property type="project" value="TreeGrafter"/>
</dbReference>
<dbReference type="GO" id="GO:0031390">
    <property type="term" value="C:Ctf18 RFC-like complex"/>
    <property type="evidence" value="ECO:0007669"/>
    <property type="project" value="TreeGrafter"/>
</dbReference>
<feature type="domain" description="AAA+ ATPase" evidence="4">
    <location>
        <begin position="34"/>
        <end position="207"/>
    </location>
</feature>
<dbReference type="GO" id="GO:0005663">
    <property type="term" value="C:DNA replication factor C complex"/>
    <property type="evidence" value="ECO:0007669"/>
    <property type="project" value="TreeGrafter"/>
</dbReference>
<dbReference type="InterPro" id="IPR027417">
    <property type="entry name" value="P-loop_NTPase"/>
</dbReference>
<evidence type="ECO:0000259" key="4">
    <source>
        <dbReference type="SMART" id="SM00382"/>
    </source>
</evidence>
<dbReference type="EMBL" id="KB469307">
    <property type="protein sequence ID" value="EPQ52900.1"/>
    <property type="molecule type" value="Genomic_DNA"/>
</dbReference>
<dbReference type="Pfam" id="PF13177">
    <property type="entry name" value="DNA_pol3_delta2"/>
    <property type="match status" value="1"/>
</dbReference>
<evidence type="ECO:0000313" key="5">
    <source>
        <dbReference type="EMBL" id="EPQ52900.1"/>
    </source>
</evidence>
<dbReference type="InterPro" id="IPR008921">
    <property type="entry name" value="DNA_pol3_clamp-load_cplx_C"/>
</dbReference>
<dbReference type="AlphaFoldDB" id="S7RFB5"/>
<dbReference type="PANTHER" id="PTHR11669:SF1">
    <property type="entry name" value="REPLICATION FACTOR C SUBUNIT 3"/>
    <property type="match status" value="1"/>
</dbReference>
<dbReference type="STRING" id="670483.S7RFB5"/>
<dbReference type="OrthoDB" id="761538at2759"/>
<dbReference type="RefSeq" id="XP_007869132.1">
    <property type="nucleotide sequence ID" value="XM_007870941.1"/>
</dbReference>
<dbReference type="CDD" id="cd00009">
    <property type="entry name" value="AAA"/>
    <property type="match status" value="1"/>
</dbReference>
<dbReference type="GO" id="GO:0006271">
    <property type="term" value="P:DNA strand elongation involved in DNA replication"/>
    <property type="evidence" value="ECO:0007669"/>
    <property type="project" value="UniProtKB-ARBA"/>
</dbReference>
<dbReference type="CDD" id="cd18140">
    <property type="entry name" value="HLD_clamp_RFC"/>
    <property type="match status" value="1"/>
</dbReference>
<dbReference type="SUPFAM" id="SSF48019">
    <property type="entry name" value="post-AAA+ oligomerization domain-like"/>
    <property type="match status" value="1"/>
</dbReference>
<keyword evidence="2" id="KW-0547">Nucleotide-binding</keyword>
<proteinExistence type="predicted"/>
<gene>
    <name evidence="5" type="ORF">GLOTRDRAFT_131856</name>
</gene>
<evidence type="ECO:0000256" key="3">
    <source>
        <dbReference type="ARBA" id="ARBA00022840"/>
    </source>
</evidence>
<protein>
    <recommendedName>
        <fullName evidence="4">AAA+ ATPase domain-containing protein</fullName>
    </recommendedName>
</protein>
<dbReference type="Gene3D" id="1.20.272.10">
    <property type="match status" value="1"/>
</dbReference>
<evidence type="ECO:0000256" key="1">
    <source>
        <dbReference type="ARBA" id="ARBA00022705"/>
    </source>
</evidence>
<dbReference type="HOGENOM" id="CLU_042324_5_0_1"/>
<evidence type="ECO:0000256" key="2">
    <source>
        <dbReference type="ARBA" id="ARBA00022741"/>
    </source>
</evidence>
<dbReference type="Pfam" id="PF21960">
    <property type="entry name" value="RCF1-5-like_lid"/>
    <property type="match status" value="1"/>
</dbReference>
<dbReference type="OMA" id="LKADIMH"/>
<keyword evidence="6" id="KW-1185">Reference proteome</keyword>
<dbReference type="InterPro" id="IPR050238">
    <property type="entry name" value="DNA_Rep/Repair_Clamp_Loader"/>
</dbReference>
<dbReference type="Gene3D" id="3.40.50.300">
    <property type="entry name" value="P-loop containing nucleotide triphosphate hydrolases"/>
    <property type="match status" value="1"/>
</dbReference>
<dbReference type="eggNOG" id="KOG2035">
    <property type="taxonomic scope" value="Eukaryota"/>
</dbReference>
<dbReference type="Pfam" id="PF22534">
    <property type="entry name" value="RFC_C"/>
    <property type="match status" value="1"/>
</dbReference>
<dbReference type="GO" id="GO:0003677">
    <property type="term" value="F:DNA binding"/>
    <property type="evidence" value="ECO:0007669"/>
    <property type="project" value="InterPro"/>
</dbReference>